<feature type="transmembrane region" description="Helical" evidence="1">
    <location>
        <begin position="21"/>
        <end position="39"/>
    </location>
</feature>
<proteinExistence type="predicted"/>
<reference evidence="2 3" key="1">
    <citation type="submission" date="2021-03" db="EMBL/GenBank/DDBJ databases">
        <title>Enterococcal diversity collection.</title>
        <authorList>
            <person name="Gilmore M.S."/>
            <person name="Schwartzman J."/>
            <person name="Van Tyne D."/>
            <person name="Martin M."/>
            <person name="Earl A.M."/>
            <person name="Manson A.L."/>
            <person name="Straub T."/>
            <person name="Salamzade R."/>
            <person name="Saavedra J."/>
            <person name="Lebreton F."/>
            <person name="Prichula J."/>
            <person name="Schaufler K."/>
            <person name="Gaca A."/>
            <person name="Sgardioli B."/>
            <person name="Wagenaar J."/>
            <person name="Strong T."/>
        </authorList>
    </citation>
    <scope>NUCLEOTIDE SEQUENCE [LARGE SCALE GENOMIC DNA]</scope>
    <source>
        <strain evidence="2 3">DIV0080</strain>
    </source>
</reference>
<keyword evidence="1" id="KW-0812">Transmembrane</keyword>
<accession>A0ABS3HWL1</accession>
<evidence type="ECO:0000256" key="1">
    <source>
        <dbReference type="SAM" id="Phobius"/>
    </source>
</evidence>
<dbReference type="RefSeq" id="WP_206967676.1">
    <property type="nucleotide sequence ID" value="NZ_JAFLVX010000028.1"/>
</dbReference>
<keyword evidence="1" id="KW-1133">Transmembrane helix</keyword>
<name>A0ABS3HWL1_9ENTE</name>
<comment type="caution">
    <text evidence="2">The sequence shown here is derived from an EMBL/GenBank/DDBJ whole genome shotgun (WGS) entry which is preliminary data.</text>
</comment>
<keyword evidence="3" id="KW-1185">Reference proteome</keyword>
<dbReference type="EMBL" id="JAFLVX010000028">
    <property type="protein sequence ID" value="MBO0477572.1"/>
    <property type="molecule type" value="Genomic_DNA"/>
</dbReference>
<organism evidence="2 3">
    <name type="scientific">Candidatus Vagococcus giribetii</name>
    <dbReference type="NCBI Taxonomy" id="2230876"/>
    <lineage>
        <taxon>Bacteria</taxon>
        <taxon>Bacillati</taxon>
        <taxon>Bacillota</taxon>
        <taxon>Bacilli</taxon>
        <taxon>Lactobacillales</taxon>
        <taxon>Enterococcaceae</taxon>
        <taxon>Vagococcus</taxon>
    </lineage>
</organism>
<evidence type="ECO:0000313" key="3">
    <source>
        <dbReference type="Proteomes" id="UP000664857"/>
    </source>
</evidence>
<gene>
    <name evidence="2" type="ORF">DOK76_10835</name>
</gene>
<dbReference type="Proteomes" id="UP000664857">
    <property type="component" value="Unassembled WGS sequence"/>
</dbReference>
<sequence>MTNLKQSFKAARYHKRMSISLFVVFSLFLMCLAFLSQLLDTQKMTLNYLLGKWDQLKTILPQFDTELNKHLLKSNDLIVTFYDHIRLIILLTSFIAFFLLSVYFTKERKEELYSLSYIGIKRREMLPRLLLELIFPVIISLPVILCAFLVFHNQIINESIQTNQKVMNHYFQSEKLVKRKDDLFPDTKEKEKEDHVVSLNSDRTLLPYNRTSILDVKVSTLSFNHVFSTLIANFCLLFINMIVAYSAGFYCYTTFAFKKRRFAS</sequence>
<feature type="transmembrane region" description="Helical" evidence="1">
    <location>
        <begin position="85"/>
        <end position="105"/>
    </location>
</feature>
<evidence type="ECO:0000313" key="2">
    <source>
        <dbReference type="EMBL" id="MBO0477572.1"/>
    </source>
</evidence>
<feature type="transmembrane region" description="Helical" evidence="1">
    <location>
        <begin position="126"/>
        <end position="151"/>
    </location>
</feature>
<protein>
    <recommendedName>
        <fullName evidence="4">ABC transporter permease</fullName>
    </recommendedName>
</protein>
<evidence type="ECO:0008006" key="4">
    <source>
        <dbReference type="Google" id="ProtNLM"/>
    </source>
</evidence>
<keyword evidence="1" id="KW-0472">Membrane</keyword>
<feature type="transmembrane region" description="Helical" evidence="1">
    <location>
        <begin position="230"/>
        <end position="252"/>
    </location>
</feature>